<sequence length="102" mass="11024">MEIIRSGGQGELVPQLNTALRKMPREGRERVMDELIEGYISAARVQAAGWVGSIGITQIANLEAMEAQQAAASPIRAEVYASIVEDVALVTRHAVRRLGGRP</sequence>
<accession>A0A0H3D0S8</accession>
<dbReference type="HOGENOM" id="CLU_2271488_0_0_11"/>
<dbReference type="AlphaFoldDB" id="A0A0H3D0S8"/>
<dbReference type="EMBL" id="CP002000">
    <property type="protein sequence ID" value="ADJ43930.1"/>
    <property type="molecule type" value="Genomic_DNA"/>
</dbReference>
<reference evidence="1 2" key="1">
    <citation type="journal article" date="2010" name="Cell Res.">
        <title>Complete genome sequence of the rifamycin SV-producing Amycolatopsis mediterranei U32 revealed its genetic characteristics in phylogeny and metabolism.</title>
        <authorList>
            <person name="Zhao W."/>
            <person name="Zhong Y."/>
            <person name="Yuan H."/>
            <person name="Wang J."/>
            <person name="Zheng H."/>
            <person name="Wang Y."/>
            <person name="Cen X."/>
            <person name="Xu F."/>
            <person name="Bai J."/>
            <person name="Han X."/>
            <person name="Lu G."/>
            <person name="Zhu Y."/>
            <person name="Shao Z."/>
            <person name="Yan H."/>
            <person name="Li C."/>
            <person name="Peng N."/>
            <person name="Zhang Z."/>
            <person name="Zhang Y."/>
            <person name="Lin W."/>
            <person name="Fan Y."/>
            <person name="Qin Z."/>
            <person name="Hu Y."/>
            <person name="Zhu B."/>
            <person name="Wang S."/>
            <person name="Ding X."/>
            <person name="Zhao G.P."/>
        </authorList>
    </citation>
    <scope>NUCLEOTIDE SEQUENCE [LARGE SCALE GENOMIC DNA]</scope>
    <source>
        <strain evidence="2">U-32</strain>
    </source>
</reference>
<dbReference type="PATRIC" id="fig|749927.5.peg.2193"/>
<dbReference type="OrthoDB" id="9950233at2"/>
<dbReference type="KEGG" id="amd:AMED_2125"/>
<dbReference type="Proteomes" id="UP000000328">
    <property type="component" value="Chromosome"/>
</dbReference>
<name>A0A0H3D0S8_AMYMU</name>
<dbReference type="GeneID" id="92869911"/>
<evidence type="ECO:0000313" key="2">
    <source>
        <dbReference type="Proteomes" id="UP000000328"/>
    </source>
</evidence>
<proteinExistence type="predicted"/>
<evidence type="ECO:0000313" key="1">
    <source>
        <dbReference type="EMBL" id="ADJ43930.1"/>
    </source>
</evidence>
<organism evidence="1 2">
    <name type="scientific">Amycolatopsis mediterranei (strain U-32)</name>
    <dbReference type="NCBI Taxonomy" id="749927"/>
    <lineage>
        <taxon>Bacteria</taxon>
        <taxon>Bacillati</taxon>
        <taxon>Actinomycetota</taxon>
        <taxon>Actinomycetes</taxon>
        <taxon>Pseudonocardiales</taxon>
        <taxon>Pseudonocardiaceae</taxon>
        <taxon>Amycolatopsis</taxon>
    </lineage>
</organism>
<dbReference type="RefSeq" id="WP_013224010.1">
    <property type="nucleotide sequence ID" value="NC_014318.1"/>
</dbReference>
<gene>
    <name evidence="1" type="ordered locus">AMED_2125</name>
</gene>
<protein>
    <submittedName>
        <fullName evidence="1">Uncharacterized protein</fullName>
    </submittedName>
</protein>